<feature type="domain" description="G-protein coupled receptors family 1 profile" evidence="7">
    <location>
        <begin position="38"/>
        <end position="289"/>
    </location>
</feature>
<feature type="transmembrane region" description="Helical" evidence="6">
    <location>
        <begin position="174"/>
        <end position="198"/>
    </location>
</feature>
<feature type="transmembrane region" description="Helical" evidence="6">
    <location>
        <begin position="270"/>
        <end position="291"/>
    </location>
</feature>
<proteinExistence type="predicted"/>
<keyword evidence="10" id="KW-1185">Reference proteome</keyword>
<dbReference type="OrthoDB" id="9845816at2759"/>
<dbReference type="GO" id="GO:0005886">
    <property type="term" value="C:plasma membrane"/>
    <property type="evidence" value="ECO:0007669"/>
    <property type="project" value="UniProtKB-SubCell"/>
</dbReference>
<reference evidence="8 10" key="2">
    <citation type="journal article" date="2013" name="Nature">
        <title>Insights into bilaterian evolution from three spiralian genomes.</title>
        <authorList>
            <person name="Simakov O."/>
            <person name="Marletaz F."/>
            <person name="Cho S.J."/>
            <person name="Edsinger-Gonzales E."/>
            <person name="Havlak P."/>
            <person name="Hellsten U."/>
            <person name="Kuo D.H."/>
            <person name="Larsson T."/>
            <person name="Lv J."/>
            <person name="Arendt D."/>
            <person name="Savage R."/>
            <person name="Osoegawa K."/>
            <person name="de Jong P."/>
            <person name="Grimwood J."/>
            <person name="Chapman J.A."/>
            <person name="Shapiro H."/>
            <person name="Aerts A."/>
            <person name="Otillar R.P."/>
            <person name="Terry A.Y."/>
            <person name="Boore J.L."/>
            <person name="Grigoriev I.V."/>
            <person name="Lindberg D.R."/>
            <person name="Seaver E.C."/>
            <person name="Weisblat D.A."/>
            <person name="Putnam N.H."/>
            <person name="Rokhsar D.S."/>
        </authorList>
    </citation>
    <scope>NUCLEOTIDE SEQUENCE</scope>
    <source>
        <strain evidence="8 10">I ESC-2004</strain>
    </source>
</reference>
<keyword evidence="3 6" id="KW-0812">Transmembrane</keyword>
<feature type="transmembrane region" description="Helical" evidence="6">
    <location>
        <begin position="138"/>
        <end position="162"/>
    </location>
</feature>
<dbReference type="SUPFAM" id="SSF81321">
    <property type="entry name" value="Family A G protein-coupled receptor-like"/>
    <property type="match status" value="1"/>
</dbReference>
<dbReference type="GO" id="GO:0004930">
    <property type="term" value="F:G protein-coupled receptor activity"/>
    <property type="evidence" value="ECO:0007669"/>
    <property type="project" value="InterPro"/>
</dbReference>
<evidence type="ECO:0000313" key="10">
    <source>
        <dbReference type="Proteomes" id="UP000014760"/>
    </source>
</evidence>
<feature type="transmembrane region" description="Helical" evidence="6">
    <location>
        <begin position="232"/>
        <end position="258"/>
    </location>
</feature>
<dbReference type="HOGENOM" id="CLU_967228_0_0_1"/>
<organism evidence="8">
    <name type="scientific">Capitella teleta</name>
    <name type="common">Polychaete worm</name>
    <dbReference type="NCBI Taxonomy" id="283909"/>
    <lineage>
        <taxon>Eukaryota</taxon>
        <taxon>Metazoa</taxon>
        <taxon>Spiralia</taxon>
        <taxon>Lophotrochozoa</taxon>
        <taxon>Annelida</taxon>
        <taxon>Polychaeta</taxon>
        <taxon>Sedentaria</taxon>
        <taxon>Scolecida</taxon>
        <taxon>Capitellidae</taxon>
        <taxon>Capitella</taxon>
    </lineage>
</organism>
<feature type="transmembrane region" description="Helical" evidence="6">
    <location>
        <begin position="58"/>
        <end position="77"/>
    </location>
</feature>
<dbReference type="InterPro" id="IPR017452">
    <property type="entry name" value="GPCR_Rhodpsn_7TM"/>
</dbReference>
<keyword evidence="4 6" id="KW-1133">Transmembrane helix</keyword>
<dbReference type="EnsemblMetazoa" id="CapteT193114">
    <property type="protein sequence ID" value="CapteP193114"/>
    <property type="gene ID" value="CapteG193114"/>
</dbReference>
<keyword evidence="5 6" id="KW-0472">Membrane</keyword>
<dbReference type="Pfam" id="PF00001">
    <property type="entry name" value="7tm_1"/>
    <property type="match status" value="1"/>
</dbReference>
<evidence type="ECO:0000256" key="4">
    <source>
        <dbReference type="ARBA" id="ARBA00022989"/>
    </source>
</evidence>
<dbReference type="STRING" id="283909.R7UNE1"/>
<name>R7UNE1_CAPTE</name>
<dbReference type="InterPro" id="IPR000276">
    <property type="entry name" value="GPCR_Rhodpsn"/>
</dbReference>
<dbReference type="Gene3D" id="1.20.1070.10">
    <property type="entry name" value="Rhodopsin 7-helix transmembrane proteins"/>
    <property type="match status" value="1"/>
</dbReference>
<reference evidence="9" key="3">
    <citation type="submission" date="2015-06" db="UniProtKB">
        <authorList>
            <consortium name="EnsemblMetazoa"/>
        </authorList>
    </citation>
    <scope>IDENTIFICATION</scope>
</reference>
<accession>R7UNE1</accession>
<evidence type="ECO:0000256" key="3">
    <source>
        <dbReference type="ARBA" id="ARBA00022692"/>
    </source>
</evidence>
<dbReference type="CDD" id="cd00637">
    <property type="entry name" value="7tm_classA_rhodopsin-like"/>
    <property type="match status" value="1"/>
</dbReference>
<sequence length="324" mass="36609">MSEATGNVSANFTSGTIFVGSQNYWVYLVSVSSVNALMNLLLLIAILVTKLDRGSNRFIFIGDLAFGALVVGIANFYEGTNELLQGGLTREKLCLPVTILTVVGLYEANLNLMALVVDQYMVIAYPLRYHTLFSRKRAWIVSFSIFGLVVAISVSTALLWTHNTTCDYITGLPWWHHCINFIAMLITPLVLIVILQVLTIRISRRHMRQIRNSGVCDSTSEESMLRRHWTGVITNTLICVALILTWTPLIVIFGINIVFPGIQSMMFAKFFNYAMILYVMYGIWVPTIYSVRSPQGKTLWNRLKARYKNRQRVFCVVEVVSLDG</sequence>
<dbReference type="PROSITE" id="PS50262">
    <property type="entry name" value="G_PROTEIN_RECEP_F1_2"/>
    <property type="match status" value="1"/>
</dbReference>
<gene>
    <name evidence="8" type="ORF">CAPTEDRAFT_193114</name>
</gene>
<evidence type="ECO:0000256" key="2">
    <source>
        <dbReference type="ARBA" id="ARBA00022475"/>
    </source>
</evidence>
<evidence type="ECO:0000313" key="9">
    <source>
        <dbReference type="EnsemblMetazoa" id="CapteP193114"/>
    </source>
</evidence>
<feature type="transmembrane region" description="Helical" evidence="6">
    <location>
        <begin position="97"/>
        <end position="117"/>
    </location>
</feature>
<keyword evidence="2" id="KW-1003">Cell membrane</keyword>
<dbReference type="AlphaFoldDB" id="R7UNE1"/>
<dbReference type="EMBL" id="AMQN01001098">
    <property type="status" value="NOT_ANNOTATED_CDS"/>
    <property type="molecule type" value="Genomic_DNA"/>
</dbReference>
<comment type="subcellular location">
    <subcellularLocation>
        <location evidence="1">Cell membrane</location>
        <topology evidence="1">Multi-pass membrane protein</topology>
    </subcellularLocation>
</comment>
<evidence type="ECO:0000313" key="8">
    <source>
        <dbReference type="EMBL" id="ELU07745.1"/>
    </source>
</evidence>
<dbReference type="Proteomes" id="UP000014760">
    <property type="component" value="Unassembled WGS sequence"/>
</dbReference>
<evidence type="ECO:0000259" key="7">
    <source>
        <dbReference type="PROSITE" id="PS50262"/>
    </source>
</evidence>
<feature type="transmembrane region" description="Helical" evidence="6">
    <location>
        <begin position="24"/>
        <end position="46"/>
    </location>
</feature>
<dbReference type="EMBL" id="KB299619">
    <property type="protein sequence ID" value="ELU07745.1"/>
    <property type="molecule type" value="Genomic_DNA"/>
</dbReference>
<evidence type="ECO:0000256" key="1">
    <source>
        <dbReference type="ARBA" id="ARBA00004651"/>
    </source>
</evidence>
<reference evidence="10" key="1">
    <citation type="submission" date="2012-12" db="EMBL/GenBank/DDBJ databases">
        <authorList>
            <person name="Hellsten U."/>
            <person name="Grimwood J."/>
            <person name="Chapman J.A."/>
            <person name="Shapiro H."/>
            <person name="Aerts A."/>
            <person name="Otillar R.P."/>
            <person name="Terry A.Y."/>
            <person name="Boore J.L."/>
            <person name="Simakov O."/>
            <person name="Marletaz F."/>
            <person name="Cho S.-J."/>
            <person name="Edsinger-Gonzales E."/>
            <person name="Havlak P."/>
            <person name="Kuo D.-H."/>
            <person name="Larsson T."/>
            <person name="Lv J."/>
            <person name="Arendt D."/>
            <person name="Savage R."/>
            <person name="Osoegawa K."/>
            <person name="de Jong P."/>
            <person name="Lindberg D.R."/>
            <person name="Seaver E.C."/>
            <person name="Weisblat D.A."/>
            <person name="Putnam N.H."/>
            <person name="Grigoriev I.V."/>
            <person name="Rokhsar D.S."/>
        </authorList>
    </citation>
    <scope>NUCLEOTIDE SEQUENCE</scope>
    <source>
        <strain evidence="10">I ESC-2004</strain>
    </source>
</reference>
<protein>
    <recommendedName>
        <fullName evidence="7">G-protein coupled receptors family 1 profile domain-containing protein</fullName>
    </recommendedName>
</protein>
<evidence type="ECO:0000256" key="6">
    <source>
        <dbReference type="SAM" id="Phobius"/>
    </source>
</evidence>
<evidence type="ECO:0000256" key="5">
    <source>
        <dbReference type="ARBA" id="ARBA00023136"/>
    </source>
</evidence>
<dbReference type="PANTHER" id="PTHR22750">
    <property type="entry name" value="G-PROTEIN COUPLED RECEPTOR"/>
    <property type="match status" value="1"/>
</dbReference>